<proteinExistence type="predicted"/>
<dbReference type="EMBL" id="SJPJ01000001">
    <property type="protein sequence ID" value="TWT82242.1"/>
    <property type="molecule type" value="Genomic_DNA"/>
</dbReference>
<dbReference type="RefSeq" id="WP_146398622.1">
    <property type="nucleotide sequence ID" value="NZ_SJPJ01000001.1"/>
</dbReference>
<evidence type="ECO:0000313" key="1">
    <source>
        <dbReference type="EMBL" id="TWT82242.1"/>
    </source>
</evidence>
<protein>
    <submittedName>
        <fullName evidence="1">Uncharacterized protein</fullName>
    </submittedName>
</protein>
<keyword evidence="2" id="KW-1185">Reference proteome</keyword>
<dbReference type="Proteomes" id="UP000315010">
    <property type="component" value="Unassembled WGS sequence"/>
</dbReference>
<comment type="caution">
    <text evidence="1">The sequence shown here is derived from an EMBL/GenBank/DDBJ whole genome shotgun (WGS) entry which is preliminary data.</text>
</comment>
<name>A0A5C5Z4G6_9BACT</name>
<reference evidence="1 2" key="1">
    <citation type="submission" date="2019-02" db="EMBL/GenBank/DDBJ databases">
        <title>Deep-cultivation of Planctomycetes and their phenomic and genomic characterization uncovers novel biology.</title>
        <authorList>
            <person name="Wiegand S."/>
            <person name="Jogler M."/>
            <person name="Boedeker C."/>
            <person name="Pinto D."/>
            <person name="Vollmers J."/>
            <person name="Rivas-Marin E."/>
            <person name="Kohn T."/>
            <person name="Peeters S.H."/>
            <person name="Heuer A."/>
            <person name="Rast P."/>
            <person name="Oberbeckmann S."/>
            <person name="Bunk B."/>
            <person name="Jeske O."/>
            <person name="Meyerdierks A."/>
            <person name="Storesund J.E."/>
            <person name="Kallscheuer N."/>
            <person name="Luecker S."/>
            <person name="Lage O.M."/>
            <person name="Pohl T."/>
            <person name="Merkel B.J."/>
            <person name="Hornburger P."/>
            <person name="Mueller R.-W."/>
            <person name="Bruemmer F."/>
            <person name="Labrenz M."/>
            <person name="Spormann A.M."/>
            <person name="Op Den Camp H."/>
            <person name="Overmann J."/>
            <person name="Amann R."/>
            <person name="Jetten M.S.M."/>
            <person name="Mascher T."/>
            <person name="Medema M.H."/>
            <person name="Devos D.P."/>
            <person name="Kaster A.-K."/>
            <person name="Ovreas L."/>
            <person name="Rohde M."/>
            <person name="Galperin M.Y."/>
            <person name="Jogler C."/>
        </authorList>
    </citation>
    <scope>NUCLEOTIDE SEQUENCE [LARGE SCALE GENOMIC DNA]</scope>
    <source>
        <strain evidence="1 2">CA13</strain>
    </source>
</reference>
<sequence>MTAPLSLISPDGSFSVRFKWNGDRYAHWLIGEDGNGNEICSMNSIEGRGETDWPSSPPIQQLSLEKMQMADVLLGLGGAGLSHWSISVHWVSLAEAPAVKFELACRYKTKPIFLGSQYESNDGFTITPGEDSELVRSGDSILVQPHRLMSDRGTICWSYSIKPVG</sequence>
<dbReference type="OrthoDB" id="273982at2"/>
<evidence type="ECO:0000313" key="2">
    <source>
        <dbReference type="Proteomes" id="UP000315010"/>
    </source>
</evidence>
<gene>
    <name evidence="1" type="ORF">CA13_37040</name>
</gene>
<accession>A0A5C5Z4G6</accession>
<organism evidence="1 2">
    <name type="scientific">Novipirellula herctigrandis</name>
    <dbReference type="NCBI Taxonomy" id="2527986"/>
    <lineage>
        <taxon>Bacteria</taxon>
        <taxon>Pseudomonadati</taxon>
        <taxon>Planctomycetota</taxon>
        <taxon>Planctomycetia</taxon>
        <taxon>Pirellulales</taxon>
        <taxon>Pirellulaceae</taxon>
        <taxon>Novipirellula</taxon>
    </lineage>
</organism>
<dbReference type="AlphaFoldDB" id="A0A5C5Z4G6"/>